<dbReference type="InterPro" id="IPR002878">
    <property type="entry name" value="ChsH2_C"/>
</dbReference>
<evidence type="ECO:0000259" key="2">
    <source>
        <dbReference type="Pfam" id="PF12172"/>
    </source>
</evidence>
<dbReference type="InterPro" id="IPR052513">
    <property type="entry name" value="Thioester_dehydratase-like"/>
</dbReference>
<sequence>MTQVQREVMPPTISPETAHFWEAARNGKLALRYCRSCKQHHYYPRSICPLCFSDETEWRDSPGRGVIHSFSVMRKAPVPYAIAYIELAEGTMMLSNVINCDLDALAIGQRVRLQFLPFDGGALPVFEPDDAK</sequence>
<evidence type="ECO:0000313" key="4">
    <source>
        <dbReference type="Proteomes" id="UP000317496"/>
    </source>
</evidence>
<dbReference type="AlphaFoldDB" id="A0A516H190"/>
<dbReference type="InterPro" id="IPR022002">
    <property type="entry name" value="ChsH2_Znr"/>
</dbReference>
<dbReference type="Proteomes" id="UP000317496">
    <property type="component" value="Chromosome"/>
</dbReference>
<dbReference type="Gene3D" id="6.10.30.10">
    <property type="match status" value="1"/>
</dbReference>
<dbReference type="RefSeq" id="WP_144068519.1">
    <property type="nucleotide sequence ID" value="NZ_CP041636.1"/>
</dbReference>
<evidence type="ECO:0000313" key="3">
    <source>
        <dbReference type="EMBL" id="QDO97538.1"/>
    </source>
</evidence>
<dbReference type="PANTHER" id="PTHR34075:SF5">
    <property type="entry name" value="BLR3430 PROTEIN"/>
    <property type="match status" value="1"/>
</dbReference>
<organism evidence="3 4">
    <name type="scientific">Ferrovibrio terrae</name>
    <dbReference type="NCBI Taxonomy" id="2594003"/>
    <lineage>
        <taxon>Bacteria</taxon>
        <taxon>Pseudomonadati</taxon>
        <taxon>Pseudomonadota</taxon>
        <taxon>Alphaproteobacteria</taxon>
        <taxon>Rhodospirillales</taxon>
        <taxon>Rhodospirillaceae</taxon>
        <taxon>Ferrovibrio</taxon>
    </lineage>
</organism>
<dbReference type="PANTHER" id="PTHR34075">
    <property type="entry name" value="BLR3430 PROTEIN"/>
    <property type="match status" value="1"/>
</dbReference>
<proteinExistence type="predicted"/>
<feature type="domain" description="ChsH2 C-terminal OB-fold" evidence="1">
    <location>
        <begin position="58"/>
        <end position="115"/>
    </location>
</feature>
<protein>
    <submittedName>
        <fullName evidence="3">Zn-ribbon domain-containing OB-fold protein</fullName>
    </submittedName>
</protein>
<dbReference type="EMBL" id="CP041636">
    <property type="protein sequence ID" value="QDO97538.1"/>
    <property type="molecule type" value="Genomic_DNA"/>
</dbReference>
<dbReference type="InterPro" id="IPR012340">
    <property type="entry name" value="NA-bd_OB-fold"/>
</dbReference>
<dbReference type="OrthoDB" id="3182121at2"/>
<feature type="domain" description="ChsH2 rubredoxin-like zinc ribbon" evidence="2">
    <location>
        <begin position="21"/>
        <end position="57"/>
    </location>
</feature>
<keyword evidence="4" id="KW-1185">Reference proteome</keyword>
<accession>A0A516H190</accession>
<dbReference type="Pfam" id="PF12172">
    <property type="entry name" value="zf-ChsH2"/>
    <property type="match status" value="1"/>
</dbReference>
<gene>
    <name evidence="3" type="ORF">FNB15_09775</name>
</gene>
<evidence type="ECO:0000259" key="1">
    <source>
        <dbReference type="Pfam" id="PF01796"/>
    </source>
</evidence>
<name>A0A516H190_9PROT</name>
<dbReference type="Pfam" id="PF01796">
    <property type="entry name" value="OB_ChsH2_C"/>
    <property type="match status" value="1"/>
</dbReference>
<dbReference type="KEGG" id="fer:FNB15_09775"/>
<reference evidence="3 4" key="1">
    <citation type="submission" date="2019-07" db="EMBL/GenBank/DDBJ databases">
        <title>Genome sequencing for Ferrovibrio sp. K5.</title>
        <authorList>
            <person name="Park S.-J."/>
        </authorList>
    </citation>
    <scope>NUCLEOTIDE SEQUENCE [LARGE SCALE GENOMIC DNA]</scope>
    <source>
        <strain evidence="3 4">K5</strain>
    </source>
</reference>
<dbReference type="SUPFAM" id="SSF50249">
    <property type="entry name" value="Nucleic acid-binding proteins"/>
    <property type="match status" value="1"/>
</dbReference>